<name>X7YSI3_MYCKA</name>
<evidence type="ECO:0000256" key="1">
    <source>
        <dbReference type="SAM" id="MobiDB-lite"/>
    </source>
</evidence>
<dbReference type="EMBL" id="JAOA01000013">
    <property type="protein sequence ID" value="EUA09736.1"/>
    <property type="molecule type" value="Genomic_DNA"/>
</dbReference>
<dbReference type="AlphaFoldDB" id="X7YSI3"/>
<feature type="compositionally biased region" description="Low complexity" evidence="1">
    <location>
        <begin position="9"/>
        <end position="21"/>
    </location>
</feature>
<reference evidence="2 3" key="1">
    <citation type="submission" date="2013-12" db="EMBL/GenBank/DDBJ databases">
        <authorList>
            <person name="Brown-Elliot B."/>
            <person name="Wallace R."/>
            <person name="Lenaerts A."/>
            <person name="Ordway D."/>
            <person name="DeGroote M.A."/>
            <person name="Parker T."/>
            <person name="Sizemore C."/>
            <person name="Tallon L.J."/>
            <person name="Sadzewicz L.K."/>
            <person name="Sengamalay N."/>
            <person name="Fraser C.M."/>
            <person name="Hine E."/>
            <person name="Shefchek K.A."/>
            <person name="Das S.P."/>
            <person name="Tettelin H."/>
        </authorList>
    </citation>
    <scope>NUCLEOTIDE SEQUENCE [LARGE SCALE GENOMIC DNA]</scope>
    <source>
        <strain evidence="2 3">662</strain>
    </source>
</reference>
<feature type="region of interest" description="Disordered" evidence="1">
    <location>
        <begin position="1"/>
        <end position="46"/>
    </location>
</feature>
<dbReference type="Proteomes" id="UP000020561">
    <property type="component" value="Unassembled WGS sequence"/>
</dbReference>
<gene>
    <name evidence="2" type="ORF">I545_5970</name>
</gene>
<organism evidence="2 3">
    <name type="scientific">Mycobacterium kansasii 662</name>
    <dbReference type="NCBI Taxonomy" id="1299326"/>
    <lineage>
        <taxon>Bacteria</taxon>
        <taxon>Bacillati</taxon>
        <taxon>Actinomycetota</taxon>
        <taxon>Actinomycetes</taxon>
        <taxon>Mycobacteriales</taxon>
        <taxon>Mycobacteriaceae</taxon>
        <taxon>Mycobacterium</taxon>
    </lineage>
</organism>
<protein>
    <submittedName>
        <fullName evidence="2">Uncharacterized protein</fullName>
    </submittedName>
</protein>
<evidence type="ECO:0000313" key="3">
    <source>
        <dbReference type="Proteomes" id="UP000020561"/>
    </source>
</evidence>
<feature type="compositionally biased region" description="Pro residues" evidence="1">
    <location>
        <begin position="36"/>
        <end position="46"/>
    </location>
</feature>
<accession>X7YSI3</accession>
<sequence length="46" mass="4920">MMHDGNSQPTPLSTTSSPALLRRTRRPAPCAQTHPRPVPTPPEGSS</sequence>
<comment type="caution">
    <text evidence="2">The sequence shown here is derived from an EMBL/GenBank/DDBJ whole genome shotgun (WGS) entry which is preliminary data.</text>
</comment>
<evidence type="ECO:0000313" key="2">
    <source>
        <dbReference type="EMBL" id="EUA09736.1"/>
    </source>
</evidence>
<proteinExistence type="predicted"/>